<keyword evidence="4" id="KW-0762">Sugar transport</keyword>
<dbReference type="PANTHER" id="PTHR30175:SF3">
    <property type="entry name" value="PTS SYSTEM N-ACETYLMURAMIC ACID-SPECIFIC EIIBC COMPONENT"/>
    <property type="match status" value="1"/>
</dbReference>
<keyword evidence="6" id="KW-0598">Phosphotransferase system</keyword>
<dbReference type="Gene3D" id="3.30.1360.60">
    <property type="entry name" value="Glucose permease domain IIB"/>
    <property type="match status" value="1"/>
</dbReference>
<proteinExistence type="predicted"/>
<keyword evidence="2" id="KW-0813">Transport</keyword>
<feature type="domain" description="PTS EIIC type-1" evidence="13">
    <location>
        <begin position="128"/>
        <end position="462"/>
    </location>
</feature>
<dbReference type="PROSITE" id="PS51103">
    <property type="entry name" value="PTS_EIIC_TYPE_1"/>
    <property type="match status" value="1"/>
</dbReference>
<evidence type="ECO:0000256" key="2">
    <source>
        <dbReference type="ARBA" id="ARBA00022448"/>
    </source>
</evidence>
<dbReference type="GO" id="GO:0090588">
    <property type="term" value="F:protein-phosphocysteine-N-acetylmuramate phosphotransferase system transporter activity"/>
    <property type="evidence" value="ECO:0007669"/>
    <property type="project" value="TreeGrafter"/>
</dbReference>
<dbReference type="GO" id="GO:0009401">
    <property type="term" value="P:phosphoenolpyruvate-dependent sugar phosphotransferase system"/>
    <property type="evidence" value="ECO:0007669"/>
    <property type="project" value="UniProtKB-KW"/>
</dbReference>
<evidence type="ECO:0000256" key="3">
    <source>
        <dbReference type="ARBA" id="ARBA00022475"/>
    </source>
</evidence>
<dbReference type="InterPro" id="IPR050558">
    <property type="entry name" value="PTS_Sugar-Specific_Components"/>
</dbReference>
<keyword evidence="9 11" id="KW-0472">Membrane</keyword>
<feature type="transmembrane region" description="Helical" evidence="11">
    <location>
        <begin position="133"/>
        <end position="155"/>
    </location>
</feature>
<evidence type="ECO:0000313" key="15">
    <source>
        <dbReference type="Proteomes" id="UP000255234"/>
    </source>
</evidence>
<keyword evidence="7 11" id="KW-0812">Transmembrane</keyword>
<dbReference type="InterPro" id="IPR001996">
    <property type="entry name" value="PTS_IIB_1"/>
</dbReference>
<dbReference type="InterPro" id="IPR036878">
    <property type="entry name" value="Glu_permease_IIB"/>
</dbReference>
<protein>
    <submittedName>
        <fullName evidence="14">PTS system EIIBC component SA0186</fullName>
    </submittedName>
</protein>
<evidence type="ECO:0000256" key="4">
    <source>
        <dbReference type="ARBA" id="ARBA00022597"/>
    </source>
</evidence>
<feature type="transmembrane region" description="Helical" evidence="11">
    <location>
        <begin position="395"/>
        <end position="421"/>
    </location>
</feature>
<feature type="transmembrane region" description="Helical" evidence="11">
    <location>
        <begin position="332"/>
        <end position="357"/>
    </location>
</feature>
<feature type="domain" description="PTS EIIB type-1" evidence="12">
    <location>
        <begin position="3"/>
        <end position="88"/>
    </location>
</feature>
<dbReference type="EMBL" id="UGPP01000001">
    <property type="protein sequence ID" value="STY70679.1"/>
    <property type="molecule type" value="Genomic_DNA"/>
</dbReference>
<feature type="transmembrane region" description="Helical" evidence="11">
    <location>
        <begin position="287"/>
        <end position="312"/>
    </location>
</feature>
<evidence type="ECO:0000256" key="7">
    <source>
        <dbReference type="ARBA" id="ARBA00022692"/>
    </source>
</evidence>
<dbReference type="PANTHER" id="PTHR30175">
    <property type="entry name" value="PHOSPHOTRANSFERASE SYSTEM TRANSPORT PROTEIN"/>
    <property type="match status" value="1"/>
</dbReference>
<evidence type="ECO:0000256" key="11">
    <source>
        <dbReference type="SAM" id="Phobius"/>
    </source>
</evidence>
<dbReference type="Proteomes" id="UP000255234">
    <property type="component" value="Unassembled WGS sequence"/>
</dbReference>
<evidence type="ECO:0000256" key="1">
    <source>
        <dbReference type="ARBA" id="ARBA00004651"/>
    </source>
</evidence>
<evidence type="ECO:0000256" key="6">
    <source>
        <dbReference type="ARBA" id="ARBA00022683"/>
    </source>
</evidence>
<dbReference type="RefSeq" id="WP_115151216.1">
    <property type="nucleotide sequence ID" value="NZ_UGPP01000001.1"/>
</dbReference>
<dbReference type="SUPFAM" id="SSF55604">
    <property type="entry name" value="Glucose permease domain IIB"/>
    <property type="match status" value="1"/>
</dbReference>
<keyword evidence="5" id="KW-0808">Transferase</keyword>
<evidence type="ECO:0000256" key="10">
    <source>
        <dbReference type="PROSITE-ProRule" id="PRU00421"/>
    </source>
</evidence>
<feature type="transmembrane region" description="Helical" evidence="11">
    <location>
        <begin position="369"/>
        <end position="389"/>
    </location>
</feature>
<evidence type="ECO:0000313" key="14">
    <source>
        <dbReference type="EMBL" id="STY70679.1"/>
    </source>
</evidence>
<evidence type="ECO:0000259" key="13">
    <source>
        <dbReference type="PROSITE" id="PS51103"/>
    </source>
</evidence>
<name>A0A378NSN5_9FIRM</name>
<dbReference type="GO" id="GO:0008982">
    <property type="term" value="F:protein-N(PI)-phosphohistidine-sugar phosphotransferase activity"/>
    <property type="evidence" value="ECO:0007669"/>
    <property type="project" value="InterPro"/>
</dbReference>
<dbReference type="InterPro" id="IPR003352">
    <property type="entry name" value="PTS_EIIC"/>
</dbReference>
<feature type="transmembrane region" description="Helical" evidence="11">
    <location>
        <begin position="253"/>
        <end position="275"/>
    </location>
</feature>
<dbReference type="STRING" id="1122216.GCA_000423385_01089"/>
<organism evidence="14 15">
    <name type="scientific">Megamonas hypermegale</name>
    <dbReference type="NCBI Taxonomy" id="158847"/>
    <lineage>
        <taxon>Bacteria</taxon>
        <taxon>Bacillati</taxon>
        <taxon>Bacillota</taxon>
        <taxon>Negativicutes</taxon>
        <taxon>Selenomonadales</taxon>
        <taxon>Selenomonadaceae</taxon>
        <taxon>Megamonas</taxon>
    </lineage>
</organism>
<dbReference type="AlphaFoldDB" id="A0A378NSN5"/>
<keyword evidence="8 11" id="KW-1133">Transmembrane helix</keyword>
<feature type="transmembrane region" description="Helical" evidence="11">
    <location>
        <begin position="167"/>
        <end position="187"/>
    </location>
</feature>
<evidence type="ECO:0000259" key="12">
    <source>
        <dbReference type="PROSITE" id="PS51098"/>
    </source>
</evidence>
<feature type="transmembrane region" description="Helical" evidence="11">
    <location>
        <begin position="193"/>
        <end position="211"/>
    </location>
</feature>
<reference evidence="14 15" key="1">
    <citation type="submission" date="2018-06" db="EMBL/GenBank/DDBJ databases">
        <authorList>
            <consortium name="Pathogen Informatics"/>
            <person name="Doyle S."/>
        </authorList>
    </citation>
    <scope>NUCLEOTIDE SEQUENCE [LARGE SCALE GENOMIC DNA]</scope>
    <source>
        <strain evidence="14 15">NCTC10571</strain>
    </source>
</reference>
<evidence type="ECO:0000256" key="5">
    <source>
        <dbReference type="ARBA" id="ARBA00022679"/>
    </source>
</evidence>
<evidence type="ECO:0000256" key="8">
    <source>
        <dbReference type="ARBA" id="ARBA00022989"/>
    </source>
</evidence>
<feature type="transmembrane region" description="Helical" evidence="11">
    <location>
        <begin position="433"/>
        <end position="456"/>
    </location>
</feature>
<dbReference type="InterPro" id="IPR013013">
    <property type="entry name" value="PTS_EIIC_1"/>
</dbReference>
<dbReference type="PROSITE" id="PS51098">
    <property type="entry name" value="PTS_EIIB_TYPE_1"/>
    <property type="match status" value="1"/>
</dbReference>
<accession>A0A378NSN5</accession>
<feature type="transmembrane region" description="Helical" evidence="11">
    <location>
        <begin position="223"/>
        <end position="241"/>
    </location>
</feature>
<sequence>MNLQQTAFAIYELMKSFSILKITNCMTRLRLQLNTEDIANLPLKELKNIPNVLGVNLNDNELQIILGPGKVNEVTAEFKKLYANKNLETNAQNTNQDTNNEQKQFGNAEELHQQIRKKNATPFKLLLKRISNIFMPLIPAFIACGLITGLLNIAFKIDPTITSYPAIQVLQIAGNAVFFGLNIFVGINTAKEFHASPMLGGTMAAIITHPMLNNISLFNIDLLAGRGGIVAVLLVVAFSSWLENKLHKIVPKILDLFLTPLLVILIATFPALFILQPIGGIIAETIGVLVTSAINSGGAITGFIIGGIFLPLVMTGLHQGLTPIHAELLNQYGVTILLPILAMAGAGQVGASIAVYLKTKNQKLKQTIASALPVGFMGIGEPLIYGVTLPLGKPFISACIGGAFGGAVQAFFHVGATSIGLSGLPLTASTDKMLYYLIGLFTAYIFGFIATLIIGFNDPIEE</sequence>
<evidence type="ECO:0000256" key="9">
    <source>
        <dbReference type="ARBA" id="ARBA00023136"/>
    </source>
</evidence>
<dbReference type="Pfam" id="PF02378">
    <property type="entry name" value="PTS_EIIC"/>
    <property type="match status" value="1"/>
</dbReference>
<feature type="active site" description="Phosphocysteine intermediate; for EIIB activity" evidence="10">
    <location>
        <position position="25"/>
    </location>
</feature>
<dbReference type="GO" id="GO:0005886">
    <property type="term" value="C:plasma membrane"/>
    <property type="evidence" value="ECO:0007669"/>
    <property type="project" value="UniProtKB-SubCell"/>
</dbReference>
<gene>
    <name evidence="14" type="ORF">NCTC10571_00821</name>
</gene>
<keyword evidence="3" id="KW-1003">Cell membrane</keyword>
<comment type="subcellular location">
    <subcellularLocation>
        <location evidence="1">Cell membrane</location>
        <topology evidence="1">Multi-pass membrane protein</topology>
    </subcellularLocation>
</comment>